<feature type="domain" description="HTH merR-type" evidence="3">
    <location>
        <begin position="1"/>
        <end position="69"/>
    </location>
</feature>
<keyword evidence="2" id="KW-0175">Coiled coil</keyword>
<dbReference type="Proteomes" id="UP001597169">
    <property type="component" value="Unassembled WGS sequence"/>
</dbReference>
<evidence type="ECO:0000256" key="1">
    <source>
        <dbReference type="ARBA" id="ARBA00023125"/>
    </source>
</evidence>
<evidence type="ECO:0000313" key="4">
    <source>
        <dbReference type="EMBL" id="MFD1129520.1"/>
    </source>
</evidence>
<name>A0ABW3PUT4_9BACL</name>
<comment type="caution">
    <text evidence="4">The sequence shown here is derived from an EMBL/GenBank/DDBJ whole genome shotgun (WGS) entry which is preliminary data.</text>
</comment>
<dbReference type="CDD" id="cd01109">
    <property type="entry name" value="HTH_YyaN"/>
    <property type="match status" value="1"/>
</dbReference>
<dbReference type="SUPFAM" id="SSF46955">
    <property type="entry name" value="Putative DNA-binding domain"/>
    <property type="match status" value="1"/>
</dbReference>
<protein>
    <submittedName>
        <fullName evidence="4">MerR family transcriptional regulator</fullName>
    </submittedName>
</protein>
<dbReference type="PROSITE" id="PS50937">
    <property type="entry name" value="HTH_MERR_2"/>
    <property type="match status" value="1"/>
</dbReference>
<dbReference type="Gene3D" id="1.10.1660.10">
    <property type="match status" value="1"/>
</dbReference>
<dbReference type="Pfam" id="PF13411">
    <property type="entry name" value="MerR_1"/>
    <property type="match status" value="1"/>
</dbReference>
<keyword evidence="5" id="KW-1185">Reference proteome</keyword>
<dbReference type="InterPro" id="IPR047057">
    <property type="entry name" value="MerR_fam"/>
</dbReference>
<dbReference type="InterPro" id="IPR000551">
    <property type="entry name" value="MerR-type_HTH_dom"/>
</dbReference>
<proteinExistence type="predicted"/>
<reference evidence="5" key="1">
    <citation type="journal article" date="2019" name="Int. J. Syst. Evol. Microbiol.">
        <title>The Global Catalogue of Microorganisms (GCM) 10K type strain sequencing project: providing services to taxonomists for standard genome sequencing and annotation.</title>
        <authorList>
            <consortium name="The Broad Institute Genomics Platform"/>
            <consortium name="The Broad Institute Genome Sequencing Center for Infectious Disease"/>
            <person name="Wu L."/>
            <person name="Ma J."/>
        </authorList>
    </citation>
    <scope>NUCLEOTIDE SEQUENCE [LARGE SCALE GENOMIC DNA]</scope>
    <source>
        <strain evidence="5">CCUG 53519</strain>
    </source>
</reference>
<dbReference type="SMART" id="SM00422">
    <property type="entry name" value="HTH_MERR"/>
    <property type="match status" value="1"/>
</dbReference>
<evidence type="ECO:0000313" key="5">
    <source>
        <dbReference type="Proteomes" id="UP001597169"/>
    </source>
</evidence>
<dbReference type="EMBL" id="JBHTKX010000001">
    <property type="protein sequence ID" value="MFD1129520.1"/>
    <property type="molecule type" value="Genomic_DNA"/>
</dbReference>
<feature type="coiled-coil region" evidence="2">
    <location>
        <begin position="88"/>
        <end position="122"/>
    </location>
</feature>
<dbReference type="PANTHER" id="PTHR30204">
    <property type="entry name" value="REDOX-CYCLING DRUG-SENSING TRANSCRIPTIONAL ACTIVATOR SOXR"/>
    <property type="match status" value="1"/>
</dbReference>
<dbReference type="RefSeq" id="WP_091160314.1">
    <property type="nucleotide sequence ID" value="NZ_JBHTKX010000001.1"/>
</dbReference>
<keyword evidence="1" id="KW-0238">DNA-binding</keyword>
<organism evidence="4 5">
    <name type="scientific">Paenibacillus provencensis</name>
    <dbReference type="NCBI Taxonomy" id="441151"/>
    <lineage>
        <taxon>Bacteria</taxon>
        <taxon>Bacillati</taxon>
        <taxon>Bacillota</taxon>
        <taxon>Bacilli</taxon>
        <taxon>Bacillales</taxon>
        <taxon>Paenibacillaceae</taxon>
        <taxon>Paenibacillus</taxon>
    </lineage>
</organism>
<evidence type="ECO:0000259" key="3">
    <source>
        <dbReference type="PROSITE" id="PS50937"/>
    </source>
</evidence>
<dbReference type="InterPro" id="IPR009061">
    <property type="entry name" value="DNA-bd_dom_put_sf"/>
</dbReference>
<evidence type="ECO:0000256" key="2">
    <source>
        <dbReference type="SAM" id="Coils"/>
    </source>
</evidence>
<dbReference type="PANTHER" id="PTHR30204:SF98">
    <property type="entry name" value="HTH-TYPE TRANSCRIPTIONAL REGULATOR ADHR"/>
    <property type="match status" value="1"/>
</dbReference>
<gene>
    <name evidence="4" type="ORF">ACFQ3J_15210</name>
</gene>
<accession>A0ABW3PUT4</accession>
<sequence length="129" mass="15167">MLIAEVSEKFKLTPDTLRYYERVGLIPPVNRNKSGIRDYTAEDCKWVEFIKCMRGSGLPVETLIEYVGLFQQGDGTLESRKKLLIEQRMQLHTKLEEMTQLLERLDDKISRYEETILKKEQRLNRSGEV</sequence>